<sequence>MGSERGSPFYVVDLRDENMKAGSEAWRSACRVVRTALEEHGCFVARFDKVSQELCNSVVTCLKELFSLPLETKKQKTNEKPLHGYIGSVPWLPLYESIGIDNPLSMDAVQNFAHFIESINEYAKVMAELEVVARRMVFESYGMKMERYESLIEETSEYVFRCLEYKPRSEGVDENVLGLEPHTDLSIISVLHPINNLNGLQVKTSHVSDDQEQWTPIEASPNSFVVMAGDALQVWSNGRIKSCLHRVEMKEKKARYATGIFSFCGNILEIPEEIMNTPCVINQHSTIMITFDSLTSTESDNLKLEWMPIDQTIMGSQIRVCPFPVIDLSDEKMKAGTEAWVSACRVARRGMEEHGCFVVRFDKVGESLCKCLVSAMEELFGLPVETKAQKTSDKLFHGYLGQVSWIPLYESLGIDDPFSMPACQHFANIMINEYAKLMGEIDHIAKRMVFESYGVDMERCKLMIESSDYLLRCQEYRPPKNDENETGLQPHTDLTITSIVHQLNNLNGLEIKSNDGVWRGVDASPSSFVVMAGDAFKIWSNGRIRPCEHRVTMSSHVKNLRYSTGLFSFCSNTFEIPQELVNQQHPLRYKTTFHHYDYLRFFDESKIKDLDTRIQAYCGISSNHE</sequence>
<evidence type="ECO:0000313" key="5">
    <source>
        <dbReference type="Proteomes" id="UP000289738"/>
    </source>
</evidence>
<dbReference type="EMBL" id="SDMP01000016">
    <property type="protein sequence ID" value="RYR01460.1"/>
    <property type="molecule type" value="Genomic_DNA"/>
</dbReference>
<dbReference type="InterPro" id="IPR044861">
    <property type="entry name" value="IPNS-like_FE2OG_OXY"/>
</dbReference>
<gene>
    <name evidence="4" type="ORF">Ahy_B06g080326</name>
</gene>
<organism evidence="4 5">
    <name type="scientific">Arachis hypogaea</name>
    <name type="common">Peanut</name>
    <dbReference type="NCBI Taxonomy" id="3818"/>
    <lineage>
        <taxon>Eukaryota</taxon>
        <taxon>Viridiplantae</taxon>
        <taxon>Streptophyta</taxon>
        <taxon>Embryophyta</taxon>
        <taxon>Tracheophyta</taxon>
        <taxon>Spermatophyta</taxon>
        <taxon>Magnoliopsida</taxon>
        <taxon>eudicotyledons</taxon>
        <taxon>Gunneridae</taxon>
        <taxon>Pentapetalae</taxon>
        <taxon>rosids</taxon>
        <taxon>fabids</taxon>
        <taxon>Fabales</taxon>
        <taxon>Fabaceae</taxon>
        <taxon>Papilionoideae</taxon>
        <taxon>50 kb inversion clade</taxon>
        <taxon>dalbergioids sensu lato</taxon>
        <taxon>Dalbergieae</taxon>
        <taxon>Pterocarpus clade</taxon>
        <taxon>Arachis</taxon>
    </lineage>
</organism>
<feature type="domain" description="Fe2OG dioxygenase" evidence="3">
    <location>
        <begin position="466"/>
        <end position="571"/>
    </location>
</feature>
<evidence type="ECO:0000256" key="1">
    <source>
        <dbReference type="ARBA" id="ARBA00022723"/>
    </source>
</evidence>
<dbReference type="PROSITE" id="PS51471">
    <property type="entry name" value="FE2OG_OXY"/>
    <property type="match status" value="2"/>
</dbReference>
<evidence type="ECO:0000313" key="4">
    <source>
        <dbReference type="EMBL" id="RYR01460.1"/>
    </source>
</evidence>
<accession>A0A444YHN3</accession>
<dbReference type="PANTHER" id="PTHR47990">
    <property type="entry name" value="2-OXOGLUTARATE (2OG) AND FE(II)-DEPENDENT OXYGENASE SUPERFAMILY PROTEIN-RELATED"/>
    <property type="match status" value="1"/>
</dbReference>
<feature type="domain" description="Fe2OG dioxygenase" evidence="3">
    <location>
        <begin position="155"/>
        <end position="265"/>
    </location>
</feature>
<proteinExistence type="predicted"/>
<dbReference type="SUPFAM" id="SSF51197">
    <property type="entry name" value="Clavaminate synthase-like"/>
    <property type="match status" value="2"/>
</dbReference>
<protein>
    <recommendedName>
        <fullName evidence="3">Fe2OG dioxygenase domain-containing protein</fullName>
    </recommendedName>
</protein>
<name>A0A444YHN3_ARAHY</name>
<dbReference type="Pfam" id="PF03171">
    <property type="entry name" value="2OG-FeII_Oxy"/>
    <property type="match status" value="2"/>
</dbReference>
<keyword evidence="1" id="KW-0479">Metal-binding</keyword>
<dbReference type="InterPro" id="IPR026992">
    <property type="entry name" value="DIOX_N"/>
</dbReference>
<evidence type="ECO:0000259" key="3">
    <source>
        <dbReference type="PROSITE" id="PS51471"/>
    </source>
</evidence>
<comment type="caution">
    <text evidence="4">The sequence shown here is derived from an EMBL/GenBank/DDBJ whole genome shotgun (WGS) entry which is preliminary data.</text>
</comment>
<dbReference type="InterPro" id="IPR027443">
    <property type="entry name" value="IPNS-like_sf"/>
</dbReference>
<evidence type="ECO:0000256" key="2">
    <source>
        <dbReference type="ARBA" id="ARBA00023004"/>
    </source>
</evidence>
<dbReference type="STRING" id="3818.A0A444YHN3"/>
<keyword evidence="5" id="KW-1185">Reference proteome</keyword>
<dbReference type="InterPro" id="IPR005123">
    <property type="entry name" value="Oxoglu/Fe-dep_dioxygenase_dom"/>
</dbReference>
<dbReference type="Proteomes" id="UP000289738">
    <property type="component" value="Chromosome B06"/>
</dbReference>
<dbReference type="GO" id="GO:0046872">
    <property type="term" value="F:metal ion binding"/>
    <property type="evidence" value="ECO:0007669"/>
    <property type="project" value="UniProtKB-KW"/>
</dbReference>
<reference evidence="4 5" key="1">
    <citation type="submission" date="2019-01" db="EMBL/GenBank/DDBJ databases">
        <title>Sequencing of cultivated peanut Arachis hypogaea provides insights into genome evolution and oil improvement.</title>
        <authorList>
            <person name="Chen X."/>
        </authorList>
    </citation>
    <scope>NUCLEOTIDE SEQUENCE [LARGE SCALE GENOMIC DNA]</scope>
    <source>
        <strain evidence="5">cv. Fuhuasheng</strain>
        <tissue evidence="4">Leaves</tissue>
    </source>
</reference>
<dbReference type="InterPro" id="IPR050231">
    <property type="entry name" value="Iron_ascorbate_oxido_reductase"/>
</dbReference>
<dbReference type="AlphaFoldDB" id="A0A444YHN3"/>
<dbReference type="Gene3D" id="2.60.120.330">
    <property type="entry name" value="B-lactam Antibiotic, Isopenicillin N Synthase, Chain"/>
    <property type="match status" value="2"/>
</dbReference>
<keyword evidence="2" id="KW-0408">Iron</keyword>
<dbReference type="Pfam" id="PF14226">
    <property type="entry name" value="DIOX_N"/>
    <property type="match status" value="2"/>
</dbReference>